<dbReference type="NCBIfam" id="TIGR01447">
    <property type="entry name" value="recD"/>
    <property type="match status" value="1"/>
</dbReference>
<evidence type="ECO:0000259" key="13">
    <source>
        <dbReference type="Pfam" id="PF21185"/>
    </source>
</evidence>
<evidence type="ECO:0000313" key="14">
    <source>
        <dbReference type="EMBL" id="MBW8191575.1"/>
    </source>
</evidence>
<evidence type="ECO:0000256" key="2">
    <source>
        <dbReference type="ARBA" id="ARBA00022741"/>
    </source>
</evidence>
<proteinExistence type="inferred from homology"/>
<comment type="subunit">
    <text evidence="11">Heterotrimer of RecB, RecC and RecD. All subunits contribute to DNA-binding.</text>
</comment>
<keyword evidence="5 11" id="KW-0347">Helicase</keyword>
<comment type="catalytic activity">
    <reaction evidence="11">
        <text>ATP + H2O = ADP + phosphate + H(+)</text>
        <dbReference type="Rhea" id="RHEA:13065"/>
        <dbReference type="ChEBI" id="CHEBI:15377"/>
        <dbReference type="ChEBI" id="CHEBI:15378"/>
        <dbReference type="ChEBI" id="CHEBI:30616"/>
        <dbReference type="ChEBI" id="CHEBI:43474"/>
        <dbReference type="ChEBI" id="CHEBI:456216"/>
        <dbReference type="EC" id="5.6.2.3"/>
    </reaction>
</comment>
<keyword evidence="9 11" id="KW-0234">DNA repair</keyword>
<dbReference type="PANTHER" id="PTHR43788">
    <property type="entry name" value="DNA2/NAM7 HELICASE FAMILY MEMBER"/>
    <property type="match status" value="1"/>
</dbReference>
<comment type="similarity">
    <text evidence="11">Belongs to the RecD family.</text>
</comment>
<comment type="miscellaneous">
    <text evidence="11">In the RecBCD complex, RecB has a slow 3'-5' helicase, an exonuclease activity and loads RecA onto ssDNA, RecD has a fast 5'-3' helicase activity, while RecC stimulates the ATPase and processivity of the RecB helicase and contributes to recognition of the Chi site.</text>
</comment>
<dbReference type="InterPro" id="IPR050534">
    <property type="entry name" value="Coronavir_polyprotein_1ab"/>
</dbReference>
<keyword evidence="1 11" id="KW-0540">Nuclease</keyword>
<dbReference type="EMBL" id="JAHZSS010000012">
    <property type="protein sequence ID" value="MBW8191575.1"/>
    <property type="molecule type" value="Genomic_DNA"/>
</dbReference>
<evidence type="ECO:0000256" key="8">
    <source>
        <dbReference type="ARBA" id="ARBA00023125"/>
    </source>
</evidence>
<dbReference type="GO" id="GO:0008854">
    <property type="term" value="F:exodeoxyribonuclease V activity"/>
    <property type="evidence" value="ECO:0007669"/>
    <property type="project" value="UniProtKB-EC"/>
</dbReference>
<keyword evidence="10 11" id="KW-0413">Isomerase</keyword>
<name>A0ABS7EGX1_9GAMM</name>
<dbReference type="InterPro" id="IPR049550">
    <property type="entry name" value="RecD_N"/>
</dbReference>
<evidence type="ECO:0000313" key="15">
    <source>
        <dbReference type="Proteomes" id="UP001166251"/>
    </source>
</evidence>
<dbReference type="Pfam" id="PF21185">
    <property type="entry name" value="RecD_N"/>
    <property type="match status" value="1"/>
</dbReference>
<dbReference type="Proteomes" id="UP001166251">
    <property type="component" value="Unassembled WGS sequence"/>
</dbReference>
<dbReference type="Gene3D" id="1.10.10.1020">
    <property type="entry name" value="RecBCD complex, subunit RecD, N-terminal domain"/>
    <property type="match status" value="1"/>
</dbReference>
<keyword evidence="15" id="KW-1185">Reference proteome</keyword>
<keyword evidence="4 11" id="KW-0378">Hydrolase</keyword>
<comment type="function">
    <text evidence="11">A helicase/nuclease that prepares dsDNA breaks (DSB) for recombinational DNA repair. Binds to DSBs and unwinds DNA via a highly rapid and processive ATP-dependent bidirectional helicase activity. Unwinds dsDNA until it encounters a Chi (crossover hotspot instigator) sequence from the 3' direction. Cuts ssDNA a few nucleotides 3' to the Chi site. The properties and activities of the enzyme are changed at Chi. The Chi-altered holoenzyme produces a long 3'-ssDNA overhang and facilitates RecA-binding to the ssDNA for homologous DNA recombination and repair. Holoenzyme degrades any linearized DNA that is unable to undergo homologous recombination. In the holoenzyme this subunit has ssDNA-dependent ATPase and 5'-3' helicase activity. When added to pre-assembled RecBC greatly stimulates nuclease activity and augments holoenzyme processivity. Negatively regulates the RecA-loading ability of RecBCD.</text>
</comment>
<keyword evidence="2 11" id="KW-0547">Nucleotide-binding</keyword>
<keyword evidence="3 11" id="KW-0227">DNA damage</keyword>
<reference evidence="14" key="1">
    <citation type="submission" date="2021-07" db="EMBL/GenBank/DDBJ databases">
        <title>Neiella marina sp. nov., isolated from the intestinal content of sea cucumber Apostichopus japonicus.</title>
        <authorList>
            <person name="Bai X."/>
        </authorList>
    </citation>
    <scope>NUCLEOTIDE SEQUENCE</scope>
    <source>
        <strain evidence="14">126</strain>
    </source>
</reference>
<evidence type="ECO:0000256" key="10">
    <source>
        <dbReference type="ARBA" id="ARBA00023235"/>
    </source>
</evidence>
<keyword evidence="8 11" id="KW-0238">DNA-binding</keyword>
<dbReference type="RefSeq" id="WP_220104257.1">
    <property type="nucleotide sequence ID" value="NZ_JAHZSS010000012.1"/>
</dbReference>
<feature type="domain" description="UvrD-like helicase C-terminal" evidence="12">
    <location>
        <begin position="549"/>
        <end position="597"/>
    </location>
</feature>
<dbReference type="InterPro" id="IPR027417">
    <property type="entry name" value="P-loop_NTPase"/>
</dbReference>
<evidence type="ECO:0000256" key="9">
    <source>
        <dbReference type="ARBA" id="ARBA00023204"/>
    </source>
</evidence>
<feature type="binding site" evidence="11">
    <location>
        <begin position="184"/>
        <end position="191"/>
    </location>
    <ligand>
        <name>ATP</name>
        <dbReference type="ChEBI" id="CHEBI:30616"/>
    </ligand>
</feature>
<dbReference type="SUPFAM" id="SSF52540">
    <property type="entry name" value="P-loop containing nucleoside triphosphate hydrolases"/>
    <property type="match status" value="1"/>
</dbReference>
<dbReference type="CDD" id="cd17933">
    <property type="entry name" value="DEXSc_RecD-like"/>
    <property type="match status" value="1"/>
</dbReference>
<evidence type="ECO:0000256" key="11">
    <source>
        <dbReference type="HAMAP-Rule" id="MF_01487"/>
    </source>
</evidence>
<feature type="domain" description="RecBCD enzyme subunit RecD N-terminal" evidence="13">
    <location>
        <begin position="14"/>
        <end position="115"/>
    </location>
</feature>
<dbReference type="EC" id="5.6.2.3" evidence="11"/>
<keyword evidence="7 11" id="KW-0067">ATP-binding</keyword>
<dbReference type="Pfam" id="PF13245">
    <property type="entry name" value="AAA_19"/>
    <property type="match status" value="1"/>
</dbReference>
<protein>
    <recommendedName>
        <fullName evidence="11">RecBCD enzyme subunit RecD</fullName>
        <ecNumber evidence="11">5.6.2.3</ecNumber>
    </recommendedName>
    <alternativeName>
        <fullName evidence="11">DNA 5'-3' helicase subunit RecD</fullName>
    </alternativeName>
    <alternativeName>
        <fullName evidence="11">Exonuclease V subunit RecD</fullName>
        <shortName evidence="11">ExoV subunit RecD</shortName>
    </alternativeName>
    <alternativeName>
        <fullName evidence="11">Helicase/nuclease RecBCD subunit RecD</fullName>
    </alternativeName>
</protein>
<evidence type="ECO:0000259" key="12">
    <source>
        <dbReference type="Pfam" id="PF13538"/>
    </source>
</evidence>
<dbReference type="InterPro" id="IPR041851">
    <property type="entry name" value="RecD_N_sf"/>
</dbReference>
<dbReference type="HAMAP" id="MF_01487">
    <property type="entry name" value="RecD"/>
    <property type="match status" value="1"/>
</dbReference>
<organism evidence="14 15">
    <name type="scientific">Neiella holothuriorum</name>
    <dbReference type="NCBI Taxonomy" id="2870530"/>
    <lineage>
        <taxon>Bacteria</taxon>
        <taxon>Pseudomonadati</taxon>
        <taxon>Pseudomonadota</taxon>
        <taxon>Gammaproteobacteria</taxon>
        <taxon>Alteromonadales</taxon>
        <taxon>Echinimonadaceae</taxon>
        <taxon>Neiella</taxon>
    </lineage>
</organism>
<accession>A0ABS7EGX1</accession>
<dbReference type="InterPro" id="IPR006344">
    <property type="entry name" value="RecD"/>
</dbReference>
<dbReference type="InterPro" id="IPR027785">
    <property type="entry name" value="UvrD-like_helicase_C"/>
</dbReference>
<keyword evidence="6 11" id="KW-0269">Exonuclease</keyword>
<evidence type="ECO:0000256" key="5">
    <source>
        <dbReference type="ARBA" id="ARBA00022806"/>
    </source>
</evidence>
<gene>
    <name evidence="11 14" type="primary">recD</name>
    <name evidence="14" type="ORF">K0504_11050</name>
</gene>
<dbReference type="CDD" id="cd18809">
    <property type="entry name" value="SF1_C_RecD"/>
    <property type="match status" value="1"/>
</dbReference>
<evidence type="ECO:0000256" key="3">
    <source>
        <dbReference type="ARBA" id="ARBA00022763"/>
    </source>
</evidence>
<evidence type="ECO:0000256" key="1">
    <source>
        <dbReference type="ARBA" id="ARBA00022722"/>
    </source>
</evidence>
<evidence type="ECO:0000256" key="6">
    <source>
        <dbReference type="ARBA" id="ARBA00022839"/>
    </source>
</evidence>
<evidence type="ECO:0000256" key="7">
    <source>
        <dbReference type="ARBA" id="ARBA00022840"/>
    </source>
</evidence>
<sequence>MNYANSRACQQQLKGIEAIDFFLARQCYQSLESSLPQPSRPMAFHLLLALSWYERQGHNCLDITTLANQRLWHEPLELSSGFHFADLETLQLILNQCAAQLDESIPLKIVNNRLYLLRAWHDEQFIADSIATRVKSQPLNADKLARVRALWPRLFSQSKDSAEIDWQQVAVANALGRQLTIICGGPGTGKTYTVARLLMAVLAAEQNDNFKILMAAPTGKAAQRLSESIESSRHSLQQGEAEPSLLAAIPQQASTLHRLLGYRPDKIGCTFNADNPLDCDLLLVDEVSMVDSAMMARLLAALPAQAMLVLLGDVDQLPSVGAGCVLADITRKEVTGYSDVSAAQINAISGQQVPVISSAQFDHQSMLRKSHRFSGEIGEIAQLVINCDSAQSWALLRDRHIETAQATQQQPLFYIDPNDAEAWISSYAVKNYSKVLLASSLQHAFEALAEFRILVATRQGDYGVEPLNAKIEQLLMRRYNGHEDWVMKLDHPYRGRPIMVTENDYGLDLFNGDIGLIWPDEAGRLMAWFETGDNRYRRISLARLPATEPVYAMTIHKTQGSEFGHVAMLLPPNPHDLLSPELLYTGITRARKQLTVISSSSVWQQALSKRIGRSSGLADEIANRL</sequence>
<evidence type="ECO:0000256" key="4">
    <source>
        <dbReference type="ARBA" id="ARBA00022801"/>
    </source>
</evidence>
<comment type="caution">
    <text evidence="14">The sequence shown here is derived from an EMBL/GenBank/DDBJ whole genome shotgun (WGS) entry which is preliminary data.</text>
</comment>
<dbReference type="PANTHER" id="PTHR43788:SF6">
    <property type="entry name" value="DNA HELICASE B"/>
    <property type="match status" value="1"/>
</dbReference>
<dbReference type="Pfam" id="PF13538">
    <property type="entry name" value="UvrD_C_2"/>
    <property type="match status" value="1"/>
</dbReference>
<dbReference type="Gene3D" id="3.40.50.300">
    <property type="entry name" value="P-loop containing nucleotide triphosphate hydrolases"/>
    <property type="match status" value="3"/>
</dbReference>